<proteinExistence type="predicted"/>
<dbReference type="RefSeq" id="WP_262435549.1">
    <property type="nucleotide sequence ID" value="NZ_JACRTF010000001.1"/>
</dbReference>
<dbReference type="InterPro" id="IPR026444">
    <property type="entry name" value="Secre_tail"/>
</dbReference>
<feature type="domain" description="Secretion system C-terminal sorting" evidence="1">
    <location>
        <begin position="318"/>
        <end position="393"/>
    </location>
</feature>
<dbReference type="Pfam" id="PF18962">
    <property type="entry name" value="Por_Secre_tail"/>
    <property type="match status" value="1"/>
</dbReference>
<keyword evidence="3" id="KW-1185">Reference proteome</keyword>
<evidence type="ECO:0000313" key="2">
    <source>
        <dbReference type="EMBL" id="MBC8594458.1"/>
    </source>
</evidence>
<accession>A0A926F5A5</accession>
<organism evidence="2 3">
    <name type="scientific">Jilunia laotingensis</name>
    <dbReference type="NCBI Taxonomy" id="2763675"/>
    <lineage>
        <taxon>Bacteria</taxon>
        <taxon>Pseudomonadati</taxon>
        <taxon>Bacteroidota</taxon>
        <taxon>Bacteroidia</taxon>
        <taxon>Bacteroidales</taxon>
        <taxon>Bacteroidaceae</taxon>
        <taxon>Jilunia</taxon>
    </lineage>
</organism>
<reference evidence="2" key="1">
    <citation type="submission" date="2020-08" db="EMBL/GenBank/DDBJ databases">
        <title>Genome public.</title>
        <authorList>
            <person name="Liu C."/>
            <person name="Sun Q."/>
        </authorList>
    </citation>
    <scope>NUCLEOTIDE SEQUENCE</scope>
    <source>
        <strain evidence="2">N12</strain>
    </source>
</reference>
<dbReference type="Proteomes" id="UP000651085">
    <property type="component" value="Unassembled WGS sequence"/>
</dbReference>
<gene>
    <name evidence="2" type="ORF">H8744_14675</name>
</gene>
<sequence>MSKIRIILFLLLCSNIKILSSFGINGPVKVDGGSLTGYTGDFSGIIDFSTKVVWKVTHGRFNNPLGPTSVTQTVGENIVVIIWDDSPEKGIITATVAGMHTVRLEVDINSVKDMHITDFRCNGNIVTNDVISLPLGQSGVIECSVNDLEYPITHLKIYGYRWDTPESWGRGTFTGQRTVKINYDATTGNGQKISVTPIGYGDVLGNTRTVTIKRETPAPPPFDGNIKNVTITSNKTYNHSTLFVEDVIIKSGANVIMNGYESIRIVPGFTAEQGSTLRIYNGFAPKIQIRSIIDGEEGIGNDMGLGLDKDLPKLYQNYPSPARSITTIPCIIPEGMRNAYIHLYNLMGVLVQEIPVISIGENRIDINTSNWTSGLYIYSLVVDGRIIDTKRMIVSN</sequence>
<comment type="caution">
    <text evidence="2">The sequence shown here is derived from an EMBL/GenBank/DDBJ whole genome shotgun (WGS) entry which is preliminary data.</text>
</comment>
<protein>
    <submittedName>
        <fullName evidence="2">T9SS type A sorting domain-containing protein</fullName>
    </submittedName>
</protein>
<dbReference type="EMBL" id="JACRTF010000001">
    <property type="protein sequence ID" value="MBC8594458.1"/>
    <property type="molecule type" value="Genomic_DNA"/>
</dbReference>
<dbReference type="NCBIfam" id="TIGR04183">
    <property type="entry name" value="Por_Secre_tail"/>
    <property type="match status" value="1"/>
</dbReference>
<evidence type="ECO:0000313" key="3">
    <source>
        <dbReference type="Proteomes" id="UP000651085"/>
    </source>
</evidence>
<dbReference type="AlphaFoldDB" id="A0A926F5A5"/>
<name>A0A926F5A5_9BACT</name>
<evidence type="ECO:0000259" key="1">
    <source>
        <dbReference type="Pfam" id="PF18962"/>
    </source>
</evidence>